<evidence type="ECO:0000256" key="3">
    <source>
        <dbReference type="ARBA" id="ARBA00022898"/>
    </source>
</evidence>
<dbReference type="Gene3D" id="3.40.50.1100">
    <property type="match status" value="2"/>
</dbReference>
<feature type="active site" description="Nucleophile" evidence="4">
    <location>
        <position position="81"/>
    </location>
</feature>
<dbReference type="SUPFAM" id="SSF53686">
    <property type="entry name" value="Tryptophan synthase beta subunit-like PLP-dependent enzymes"/>
    <property type="match status" value="1"/>
</dbReference>
<keyword evidence="3 5" id="KW-0663">Pyridoxal phosphate</keyword>
<dbReference type="RefSeq" id="WP_039290860.1">
    <property type="nucleotide sequence ID" value="NZ_CP009458.1"/>
</dbReference>
<name>A0AAN0VTI5_9ENTR</name>
<dbReference type="KEGG" id="cem:LH23_10495"/>
<evidence type="ECO:0000313" key="8">
    <source>
        <dbReference type="Proteomes" id="UP000029516"/>
    </source>
</evidence>
<dbReference type="EMBL" id="CP009458">
    <property type="protein sequence ID" value="AIR61077.1"/>
    <property type="molecule type" value="Genomic_DNA"/>
</dbReference>
<dbReference type="InterPro" id="IPR036052">
    <property type="entry name" value="TrpB-like_PALP_sf"/>
</dbReference>
<dbReference type="PIRSF" id="PIRSF006278">
    <property type="entry name" value="ACCD_DCysDesulf"/>
    <property type="match status" value="1"/>
</dbReference>
<dbReference type="PANTHER" id="PTHR43780">
    <property type="entry name" value="1-AMINOCYCLOPROPANE-1-CARBOXYLATE DEAMINASE-RELATED"/>
    <property type="match status" value="1"/>
</dbReference>
<feature type="modified residue" description="N6-(pyridoxal phosphate)lysine" evidence="5">
    <location>
        <position position="54"/>
    </location>
</feature>
<feature type="domain" description="Tryptophan synthase beta chain-like PALP" evidence="6">
    <location>
        <begin position="16"/>
        <end position="321"/>
    </location>
</feature>
<dbReference type="AlphaFoldDB" id="A0AAN0VTI5"/>
<dbReference type="GO" id="GO:0019148">
    <property type="term" value="F:D-cysteine desulfhydrase activity"/>
    <property type="evidence" value="ECO:0007669"/>
    <property type="project" value="TreeGrafter"/>
</dbReference>
<dbReference type="InterPro" id="IPR001926">
    <property type="entry name" value="TrpB-like_PALP"/>
</dbReference>
<dbReference type="InterPro" id="IPR027278">
    <property type="entry name" value="ACCD_DCysDesulf"/>
</dbReference>
<evidence type="ECO:0000313" key="7">
    <source>
        <dbReference type="EMBL" id="AIR61077.1"/>
    </source>
</evidence>
<dbReference type="Proteomes" id="UP000029516">
    <property type="component" value="Chromosome"/>
</dbReference>
<accession>A0AAN0VTI5</accession>
<comment type="cofactor">
    <cofactor evidence="1">
        <name>pyridoxal 5'-phosphate</name>
        <dbReference type="ChEBI" id="CHEBI:597326"/>
    </cofactor>
</comment>
<evidence type="ECO:0000256" key="1">
    <source>
        <dbReference type="ARBA" id="ARBA00001933"/>
    </source>
</evidence>
<organism evidence="7 8">
    <name type="scientific">Cedecea neteri</name>
    <dbReference type="NCBI Taxonomy" id="158822"/>
    <lineage>
        <taxon>Bacteria</taxon>
        <taxon>Pseudomonadati</taxon>
        <taxon>Pseudomonadota</taxon>
        <taxon>Gammaproteobacteria</taxon>
        <taxon>Enterobacterales</taxon>
        <taxon>Enterobacteriaceae</taxon>
        <taxon>Cedecea</taxon>
    </lineage>
</organism>
<dbReference type="PANTHER" id="PTHR43780:SF2">
    <property type="entry name" value="1-AMINOCYCLOPROPANE-1-CARBOXYLATE DEAMINASE-RELATED"/>
    <property type="match status" value="1"/>
</dbReference>
<evidence type="ECO:0000259" key="6">
    <source>
        <dbReference type="Pfam" id="PF00291"/>
    </source>
</evidence>
<gene>
    <name evidence="7" type="ORF">LH23_10495</name>
</gene>
<proteinExistence type="inferred from homology"/>
<sequence>MSKFTFPGKKKLIDSVTPIIRLNNFERSLDLVHDEIKIYVKRDDLTALGGGGNKTRKLEYHLHQAALTGATRIVTTGGLQSNHARLTAACCAHQNIPCTLILSNNVAIQDDEYQSNGNLLLDSLFGAEIIKALPGDNFGELTESVISQYEQAGEKVYFIPLGGSTAVGCMGYVDAAIEIAEQEREMDTTFTHIYVANGSSGTQAGLIAGFTLLSNPVYIKGYSVLFDKVVTQQNTKRLVTETLALQASASSVFSVNIDDSQLGKGYGLITKDMRDALECLARTEGLLLDPVYSGKAFAGLMHDLKAKKIARGANVLFVMTGGTPGLFAYSRYLQN</sequence>
<comment type="similarity">
    <text evidence="2">Belongs to the ACC deaminase/D-cysteine desulfhydrase family.</text>
</comment>
<reference evidence="7 8" key="1">
    <citation type="submission" date="2014-09" db="EMBL/GenBank/DDBJ databases">
        <authorList>
            <person name="Chan K.-G."/>
        </authorList>
    </citation>
    <scope>NUCLEOTIDE SEQUENCE [LARGE SCALE GENOMIC DNA]</scope>
    <source>
        <strain evidence="7 8">M006</strain>
    </source>
</reference>
<evidence type="ECO:0000256" key="4">
    <source>
        <dbReference type="PIRSR" id="PIRSR006278-1"/>
    </source>
</evidence>
<evidence type="ECO:0000256" key="2">
    <source>
        <dbReference type="ARBA" id="ARBA00008639"/>
    </source>
</evidence>
<evidence type="ECO:0000256" key="5">
    <source>
        <dbReference type="PIRSR" id="PIRSR006278-2"/>
    </source>
</evidence>
<dbReference type="Pfam" id="PF00291">
    <property type="entry name" value="PALP"/>
    <property type="match status" value="1"/>
</dbReference>
<protein>
    <recommendedName>
        <fullName evidence="6">Tryptophan synthase beta chain-like PALP domain-containing protein</fullName>
    </recommendedName>
</protein>